<dbReference type="EMBL" id="BGZK01000328">
    <property type="protein sequence ID" value="GBP37068.1"/>
    <property type="molecule type" value="Genomic_DNA"/>
</dbReference>
<reference evidence="2 3" key="1">
    <citation type="journal article" date="2019" name="Commun. Biol.">
        <title>The bagworm genome reveals a unique fibroin gene that provides high tensile strength.</title>
        <authorList>
            <person name="Kono N."/>
            <person name="Nakamura H."/>
            <person name="Ohtoshi R."/>
            <person name="Tomita M."/>
            <person name="Numata K."/>
            <person name="Arakawa K."/>
        </authorList>
    </citation>
    <scope>NUCLEOTIDE SEQUENCE [LARGE SCALE GENOMIC DNA]</scope>
</reference>
<proteinExistence type="predicted"/>
<comment type="caution">
    <text evidence="2">The sequence shown here is derived from an EMBL/GenBank/DDBJ whole genome shotgun (WGS) entry which is preliminary data.</text>
</comment>
<feature type="compositionally biased region" description="Gly residues" evidence="1">
    <location>
        <begin position="50"/>
        <end position="60"/>
    </location>
</feature>
<evidence type="ECO:0000313" key="3">
    <source>
        <dbReference type="Proteomes" id="UP000299102"/>
    </source>
</evidence>
<dbReference type="Proteomes" id="UP000299102">
    <property type="component" value="Unassembled WGS sequence"/>
</dbReference>
<name>A0A4C1VD60_EUMVA</name>
<accession>A0A4C1VD60</accession>
<evidence type="ECO:0000313" key="2">
    <source>
        <dbReference type="EMBL" id="GBP37068.1"/>
    </source>
</evidence>
<dbReference type="AlphaFoldDB" id="A0A4C1VD60"/>
<keyword evidence="3" id="KW-1185">Reference proteome</keyword>
<gene>
    <name evidence="2" type="ORF">EVAR_19197_1</name>
</gene>
<evidence type="ECO:0000256" key="1">
    <source>
        <dbReference type="SAM" id="MobiDB-lite"/>
    </source>
</evidence>
<protein>
    <submittedName>
        <fullName evidence="2">Uncharacterized protein</fullName>
    </submittedName>
</protein>
<feature type="region of interest" description="Disordered" evidence="1">
    <location>
        <begin position="32"/>
        <end position="71"/>
    </location>
</feature>
<sequence length="113" mass="12295">MRTLCRCLRSSEEWVQATRKAFPSVLNECPEIGMGKRKGQDTRRKNGRSVGEGLGGAARGGRGRAVRRPPPAGEYAAHLPGCITANAHGHSAPASFSHDYPSAYPLSKLYWCR</sequence>
<organism evidence="2 3">
    <name type="scientific">Eumeta variegata</name>
    <name type="common">Bagworm moth</name>
    <name type="synonym">Eumeta japonica</name>
    <dbReference type="NCBI Taxonomy" id="151549"/>
    <lineage>
        <taxon>Eukaryota</taxon>
        <taxon>Metazoa</taxon>
        <taxon>Ecdysozoa</taxon>
        <taxon>Arthropoda</taxon>
        <taxon>Hexapoda</taxon>
        <taxon>Insecta</taxon>
        <taxon>Pterygota</taxon>
        <taxon>Neoptera</taxon>
        <taxon>Endopterygota</taxon>
        <taxon>Lepidoptera</taxon>
        <taxon>Glossata</taxon>
        <taxon>Ditrysia</taxon>
        <taxon>Tineoidea</taxon>
        <taxon>Psychidae</taxon>
        <taxon>Oiketicinae</taxon>
        <taxon>Eumeta</taxon>
    </lineage>
</organism>